<gene>
    <name evidence="1" type="ORF">Airi02_076440</name>
</gene>
<proteinExistence type="predicted"/>
<dbReference type="EMBL" id="BSTK01000014">
    <property type="protein sequence ID" value="GLY89715.1"/>
    <property type="molecule type" value="Genomic_DNA"/>
</dbReference>
<keyword evidence="2" id="KW-1185">Reference proteome</keyword>
<sequence>MAFAVRTECGLDGDAETLVVRLAAGLREHTGEAALDILVDNVALSGTGPIESDTRQPSTGCSR</sequence>
<comment type="caution">
    <text evidence="1">The sequence shown here is derived from an EMBL/GenBank/DDBJ whole genome shotgun (WGS) entry which is preliminary data.</text>
</comment>
<organism evidence="1 2">
    <name type="scientific">Actinoallomurus iriomotensis</name>
    <dbReference type="NCBI Taxonomy" id="478107"/>
    <lineage>
        <taxon>Bacteria</taxon>
        <taxon>Bacillati</taxon>
        <taxon>Actinomycetota</taxon>
        <taxon>Actinomycetes</taxon>
        <taxon>Streptosporangiales</taxon>
        <taxon>Thermomonosporaceae</taxon>
        <taxon>Actinoallomurus</taxon>
    </lineage>
</organism>
<dbReference type="RefSeq" id="WP_285580139.1">
    <property type="nucleotide sequence ID" value="NZ_BSTK01000014.1"/>
</dbReference>
<evidence type="ECO:0000313" key="1">
    <source>
        <dbReference type="EMBL" id="GLY89715.1"/>
    </source>
</evidence>
<reference evidence="1" key="1">
    <citation type="submission" date="2023-03" db="EMBL/GenBank/DDBJ databases">
        <title>Actinoallomurus iriomotensis NBRC 103684.</title>
        <authorList>
            <person name="Ichikawa N."/>
            <person name="Sato H."/>
            <person name="Tonouchi N."/>
        </authorList>
    </citation>
    <scope>NUCLEOTIDE SEQUENCE</scope>
    <source>
        <strain evidence="1">NBRC 103684</strain>
    </source>
</reference>
<name>A0A9W6S7D7_9ACTN</name>
<accession>A0A9W6S7D7</accession>
<dbReference type="AlphaFoldDB" id="A0A9W6S7D7"/>
<evidence type="ECO:0000313" key="2">
    <source>
        <dbReference type="Proteomes" id="UP001165074"/>
    </source>
</evidence>
<dbReference type="Proteomes" id="UP001165074">
    <property type="component" value="Unassembled WGS sequence"/>
</dbReference>
<protein>
    <submittedName>
        <fullName evidence="1">Uncharacterized protein</fullName>
    </submittedName>
</protein>